<feature type="non-terminal residue" evidence="1">
    <location>
        <position position="1"/>
    </location>
</feature>
<evidence type="ECO:0000313" key="1">
    <source>
        <dbReference type="EMBL" id="KAJ2799869.1"/>
    </source>
</evidence>
<name>A0ACC1L337_9FUNG</name>
<feature type="non-terminal residue" evidence="1">
    <location>
        <position position="108"/>
    </location>
</feature>
<gene>
    <name evidence="1" type="ORF">H4S07_005321</name>
</gene>
<proteinExistence type="predicted"/>
<dbReference type="Proteomes" id="UP001140096">
    <property type="component" value="Unassembled WGS sequence"/>
</dbReference>
<sequence length="108" mass="11970">IRKNEVSDSLVANWIKTCVEDVMLMLVVALCANILHCDKSAGSVTVKGARVYVIDWGCAKLTDRPSYAQAGYMALRWGFDSSNVVDKESKKDTFTATPLCMSIQMLFK</sequence>
<reference evidence="1" key="1">
    <citation type="submission" date="2022-07" db="EMBL/GenBank/DDBJ databases">
        <title>Phylogenomic reconstructions and comparative analyses of Kickxellomycotina fungi.</title>
        <authorList>
            <person name="Reynolds N.K."/>
            <person name="Stajich J.E."/>
            <person name="Barry K."/>
            <person name="Grigoriev I.V."/>
            <person name="Crous P."/>
            <person name="Smith M.E."/>
        </authorList>
    </citation>
    <scope>NUCLEOTIDE SEQUENCE</scope>
    <source>
        <strain evidence="1">CBS 102833</strain>
    </source>
</reference>
<dbReference type="EMBL" id="JANBUP010002558">
    <property type="protein sequence ID" value="KAJ2799869.1"/>
    <property type="molecule type" value="Genomic_DNA"/>
</dbReference>
<keyword evidence="2" id="KW-1185">Reference proteome</keyword>
<accession>A0ACC1L337</accession>
<organism evidence="1 2">
    <name type="scientific">Coemansia furcata</name>
    <dbReference type="NCBI Taxonomy" id="417177"/>
    <lineage>
        <taxon>Eukaryota</taxon>
        <taxon>Fungi</taxon>
        <taxon>Fungi incertae sedis</taxon>
        <taxon>Zoopagomycota</taxon>
        <taxon>Kickxellomycotina</taxon>
        <taxon>Kickxellomycetes</taxon>
        <taxon>Kickxellales</taxon>
        <taxon>Kickxellaceae</taxon>
        <taxon>Coemansia</taxon>
    </lineage>
</organism>
<protein>
    <submittedName>
        <fullName evidence="1">Uncharacterized protein</fullName>
    </submittedName>
</protein>
<comment type="caution">
    <text evidence="1">The sequence shown here is derived from an EMBL/GenBank/DDBJ whole genome shotgun (WGS) entry which is preliminary data.</text>
</comment>
<evidence type="ECO:0000313" key="2">
    <source>
        <dbReference type="Proteomes" id="UP001140096"/>
    </source>
</evidence>